<sequence length="487" mass="53353">MLKILVTGALYNIVNILAQILLGLVVFREMLLHFGEADFGTWSLLFAILAHVKLFEFGLGSIISKLVPILKKGDSKNVSYFSTAIVAMALIFAAFLAVLIAVALIGGQETLQFQGTEAFTLVLFLMGCNFLFLYLTGAFHAYLTGSFKVGRLNSVRLFINILRSVLIIGFLQFNSSVVIVAYIFALTSLLELLLLFLISVKSGFFEDLDLSTCSISSFNYVAARGYKLFFLSVNDYVRQNALVIVCGFILGVIAIVPLRIAGRLMEIYVQISVSLNYILTPYFSSIAIGDNDSVNKKFLISINCATILSALIFLNIVFIGDWFLTLWLGDVPQFTPEVVNLIAVGFCIATIQGPCTSFLISKDKNKTIMLLCILEIVTLLSIIYPFVSLFGIMGAAYSMAISLGLSRGILQPIIISRVLKISLLTYCVNLLVPMLILTVVLGILYVGATNLGFTNENFTVISFAFSQAVVAVAAALYLKSKIVKQQN</sequence>
<evidence type="ECO:0000256" key="1">
    <source>
        <dbReference type="ARBA" id="ARBA00004651"/>
    </source>
</evidence>
<name>A0AAC9ADR0_9ALTE</name>
<reference evidence="7 8" key="1">
    <citation type="submission" date="2015-12" db="EMBL/GenBank/DDBJ databases">
        <title>Intraspecies pangenome expansion in the marine bacterium Alteromonas.</title>
        <authorList>
            <person name="Lopez-Perez M."/>
            <person name="Rodriguez-Valera F."/>
        </authorList>
    </citation>
    <scope>NUCLEOTIDE SEQUENCE [LARGE SCALE GENOMIC DNA]</scope>
    <source>
        <strain evidence="7 8">UM8</strain>
    </source>
</reference>
<feature type="transmembrane region" description="Helical" evidence="6">
    <location>
        <begin position="9"/>
        <end position="27"/>
    </location>
</feature>
<dbReference type="AlphaFoldDB" id="A0AAC9ADR0"/>
<evidence type="ECO:0008006" key="9">
    <source>
        <dbReference type="Google" id="ProtNLM"/>
    </source>
</evidence>
<dbReference type="Proteomes" id="UP000061468">
    <property type="component" value="Chromosome"/>
</dbReference>
<keyword evidence="4 6" id="KW-1133">Transmembrane helix</keyword>
<feature type="transmembrane region" description="Helical" evidence="6">
    <location>
        <begin position="179"/>
        <end position="198"/>
    </location>
</feature>
<protein>
    <recommendedName>
        <fullName evidence="9">Polysaccharide biosynthesis protein C-terminal domain-containing protein</fullName>
    </recommendedName>
</protein>
<feature type="transmembrane region" description="Helical" evidence="6">
    <location>
        <begin position="390"/>
        <end position="410"/>
    </location>
</feature>
<proteinExistence type="predicted"/>
<evidence type="ECO:0000313" key="8">
    <source>
        <dbReference type="Proteomes" id="UP000061468"/>
    </source>
</evidence>
<feature type="transmembrane region" description="Helical" evidence="6">
    <location>
        <begin position="338"/>
        <end position="360"/>
    </location>
</feature>
<organism evidence="7 8">
    <name type="scientific">Alteromonas mediterranea</name>
    <dbReference type="NCBI Taxonomy" id="314275"/>
    <lineage>
        <taxon>Bacteria</taxon>
        <taxon>Pseudomonadati</taxon>
        <taxon>Pseudomonadota</taxon>
        <taxon>Gammaproteobacteria</taxon>
        <taxon>Alteromonadales</taxon>
        <taxon>Alteromonadaceae</taxon>
        <taxon>Alteromonas/Salinimonas group</taxon>
        <taxon>Alteromonas</taxon>
    </lineage>
</organism>
<accession>A0AAC9ADR0</accession>
<evidence type="ECO:0000256" key="4">
    <source>
        <dbReference type="ARBA" id="ARBA00022989"/>
    </source>
</evidence>
<comment type="subcellular location">
    <subcellularLocation>
        <location evidence="1">Cell membrane</location>
        <topology evidence="1">Multi-pass membrane protein</topology>
    </subcellularLocation>
</comment>
<keyword evidence="2" id="KW-1003">Cell membrane</keyword>
<evidence type="ECO:0000256" key="6">
    <source>
        <dbReference type="SAM" id="Phobius"/>
    </source>
</evidence>
<feature type="transmembrane region" description="Helical" evidence="6">
    <location>
        <begin position="118"/>
        <end position="143"/>
    </location>
</feature>
<evidence type="ECO:0000313" key="7">
    <source>
        <dbReference type="EMBL" id="AMJ78265.1"/>
    </source>
</evidence>
<dbReference type="PANTHER" id="PTHR30250:SF26">
    <property type="entry name" value="PSMA PROTEIN"/>
    <property type="match status" value="1"/>
</dbReference>
<feature type="transmembrane region" description="Helical" evidence="6">
    <location>
        <begin position="458"/>
        <end position="478"/>
    </location>
</feature>
<dbReference type="GO" id="GO:0005886">
    <property type="term" value="C:plasma membrane"/>
    <property type="evidence" value="ECO:0007669"/>
    <property type="project" value="UniProtKB-SubCell"/>
</dbReference>
<dbReference type="EMBL" id="CP013928">
    <property type="protein sequence ID" value="AMJ78265.1"/>
    <property type="molecule type" value="Genomic_DNA"/>
</dbReference>
<evidence type="ECO:0000256" key="2">
    <source>
        <dbReference type="ARBA" id="ARBA00022475"/>
    </source>
</evidence>
<keyword evidence="5 6" id="KW-0472">Membrane</keyword>
<dbReference type="InterPro" id="IPR050833">
    <property type="entry name" value="Poly_Biosynth_Transport"/>
</dbReference>
<feature type="transmembrane region" description="Helical" evidence="6">
    <location>
        <begin position="298"/>
        <end position="318"/>
    </location>
</feature>
<dbReference type="PANTHER" id="PTHR30250">
    <property type="entry name" value="PST FAMILY PREDICTED COLANIC ACID TRANSPORTER"/>
    <property type="match status" value="1"/>
</dbReference>
<feature type="transmembrane region" description="Helical" evidence="6">
    <location>
        <begin position="241"/>
        <end position="261"/>
    </location>
</feature>
<feature type="transmembrane region" description="Helical" evidence="6">
    <location>
        <begin position="267"/>
        <end position="286"/>
    </location>
</feature>
<evidence type="ECO:0000256" key="5">
    <source>
        <dbReference type="ARBA" id="ARBA00023136"/>
    </source>
</evidence>
<feature type="transmembrane region" description="Helical" evidence="6">
    <location>
        <begin position="422"/>
        <end position="446"/>
    </location>
</feature>
<keyword evidence="3 6" id="KW-0812">Transmembrane</keyword>
<feature type="transmembrane region" description="Helical" evidence="6">
    <location>
        <begin position="367"/>
        <end position="384"/>
    </location>
</feature>
<evidence type="ECO:0000256" key="3">
    <source>
        <dbReference type="ARBA" id="ARBA00022692"/>
    </source>
</evidence>
<feature type="transmembrane region" description="Helical" evidence="6">
    <location>
        <begin position="155"/>
        <end position="173"/>
    </location>
</feature>
<feature type="transmembrane region" description="Helical" evidence="6">
    <location>
        <begin position="80"/>
        <end position="106"/>
    </location>
</feature>
<dbReference type="RefSeq" id="WP_015066902.1">
    <property type="nucleotide sequence ID" value="NZ_CAXGIV010000002.1"/>
</dbReference>
<feature type="transmembrane region" description="Helical" evidence="6">
    <location>
        <begin position="39"/>
        <end position="59"/>
    </location>
</feature>
<gene>
    <name evidence="7" type="ORF">AV942_08175</name>
</gene>